<feature type="domain" description="Photosynthesis system II assembly factor Ycf48/Hcf136-like" evidence="3">
    <location>
        <begin position="82"/>
        <end position="127"/>
    </location>
</feature>
<dbReference type="Gene3D" id="2.130.10.10">
    <property type="entry name" value="YVTN repeat-like/Quinoprotein amine dehydrogenase"/>
    <property type="match status" value="2"/>
</dbReference>
<dbReference type="GO" id="GO:0015979">
    <property type="term" value="P:photosynthesis"/>
    <property type="evidence" value="ECO:0007669"/>
    <property type="project" value="UniProtKB-KW"/>
</dbReference>
<dbReference type="InterPro" id="IPR028203">
    <property type="entry name" value="PSII_CF48-like_dom"/>
</dbReference>
<organism evidence="4 5">
    <name type="scientific">Pseudomonas plecoglossicida</name>
    <dbReference type="NCBI Taxonomy" id="70775"/>
    <lineage>
        <taxon>Bacteria</taxon>
        <taxon>Pseudomonadati</taxon>
        <taxon>Pseudomonadota</taxon>
        <taxon>Gammaproteobacteria</taxon>
        <taxon>Pseudomonadales</taxon>
        <taxon>Pseudomonadaceae</taxon>
        <taxon>Pseudomonas</taxon>
    </lineage>
</organism>
<sequence length="346" mass="36551">MRERVMSQARRGAWPLAAGAMLALALGMWADIAQAAAAEEYSSESAKASQSLLIDAAHAGQRLVVVGDRGHILFSDDQGKTWTQARVPTRQLLTAVFFLDDKRGWAVGHDAQILTSSDGGATWTKQFEDLGREAPLLDIAFLDAQQGIAVGAYGALLETADGGQHWQDVSERLDNPDQLHLNGIAVVKDAGLFIVGEQGSLYRSSDNGQTWAKVESPYEGSLFGVIGTAHARTLLAYGLRGNLFRSTDFGDSWQPIALKAARGTLEFGLASATLLDDGSLVLVGNGGSVLRSHDDGQTFSVYNRADRIALAGASGLANGGLLLVGQGGVHLATAEGAEPTDKEPRP</sequence>
<dbReference type="Proteomes" id="UP000256503">
    <property type="component" value="Chromosome"/>
</dbReference>
<dbReference type="Pfam" id="PF14870">
    <property type="entry name" value="PSII_BNR"/>
    <property type="match status" value="2"/>
</dbReference>
<dbReference type="EMBL" id="CP031146">
    <property type="protein sequence ID" value="AXM95807.1"/>
    <property type="molecule type" value="Genomic_DNA"/>
</dbReference>
<evidence type="ECO:0000259" key="3">
    <source>
        <dbReference type="Pfam" id="PF14870"/>
    </source>
</evidence>
<feature type="domain" description="Photosynthesis system II assembly factor Ycf48/Hcf136-like" evidence="3">
    <location>
        <begin position="129"/>
        <end position="256"/>
    </location>
</feature>
<keyword evidence="1" id="KW-0602">Photosynthesis</keyword>
<protein>
    <recommendedName>
        <fullName evidence="3">Photosynthesis system II assembly factor Ycf48/Hcf136-like domain-containing protein</fullName>
    </recommendedName>
</protein>
<proteinExistence type="predicted"/>
<dbReference type="CDD" id="cd15482">
    <property type="entry name" value="Sialidase_non-viral"/>
    <property type="match status" value="1"/>
</dbReference>
<name>A0AAD0QWQ4_PSEDL</name>
<dbReference type="PANTHER" id="PTHR47199">
    <property type="entry name" value="PHOTOSYSTEM II STABILITY/ASSEMBLY FACTOR HCF136, CHLOROPLASTIC"/>
    <property type="match status" value="1"/>
</dbReference>
<dbReference type="PANTHER" id="PTHR47199:SF2">
    <property type="entry name" value="PHOTOSYSTEM II STABILITY_ASSEMBLY FACTOR HCF136, CHLOROPLASTIC"/>
    <property type="match status" value="1"/>
</dbReference>
<evidence type="ECO:0000313" key="5">
    <source>
        <dbReference type="Proteomes" id="UP000256503"/>
    </source>
</evidence>
<gene>
    <name evidence="4" type="ORF">DVB73_08385</name>
</gene>
<dbReference type="AlphaFoldDB" id="A0AAD0QWQ4"/>
<dbReference type="InterPro" id="IPR015943">
    <property type="entry name" value="WD40/YVTN_repeat-like_dom_sf"/>
</dbReference>
<dbReference type="SUPFAM" id="SSF110296">
    <property type="entry name" value="Oligoxyloglucan reducing end-specific cellobiohydrolase"/>
    <property type="match status" value="1"/>
</dbReference>
<reference evidence="4 5" key="1">
    <citation type="submission" date="2018-07" db="EMBL/GenBank/DDBJ databases">
        <title>Complete genome sequence of a Pseudomonas plecoglossicida strain pathogenic to the marine fish, Larimichthys crocea.</title>
        <authorList>
            <person name="Tao Z."/>
        </authorList>
    </citation>
    <scope>NUCLEOTIDE SEQUENCE [LARGE SCALE GENOMIC DNA]</scope>
    <source>
        <strain evidence="4 5">XSDHY-P</strain>
    </source>
</reference>
<dbReference type="GO" id="GO:0009523">
    <property type="term" value="C:photosystem II"/>
    <property type="evidence" value="ECO:0007669"/>
    <property type="project" value="UniProtKB-KW"/>
</dbReference>
<evidence type="ECO:0000256" key="2">
    <source>
        <dbReference type="ARBA" id="ARBA00023276"/>
    </source>
</evidence>
<evidence type="ECO:0000313" key="4">
    <source>
        <dbReference type="EMBL" id="AXM95807.1"/>
    </source>
</evidence>
<keyword evidence="2" id="KW-0604">Photosystem II</keyword>
<evidence type="ECO:0000256" key="1">
    <source>
        <dbReference type="ARBA" id="ARBA00022531"/>
    </source>
</evidence>
<accession>A0AAD0QWQ4</accession>